<geneLocation type="plasmid" evidence="1 2">
    <name>unnamed1</name>
</geneLocation>
<dbReference type="RefSeq" id="WP_226540649.1">
    <property type="nucleotide sequence ID" value="NZ_CP129014.1"/>
</dbReference>
<dbReference type="EMBL" id="CP129014">
    <property type="protein sequence ID" value="WLR44391.1"/>
    <property type="molecule type" value="Genomic_DNA"/>
</dbReference>
<evidence type="ECO:0000313" key="1">
    <source>
        <dbReference type="EMBL" id="WLR44391.1"/>
    </source>
</evidence>
<keyword evidence="2" id="KW-1185">Reference proteome</keyword>
<reference evidence="1 2" key="1">
    <citation type="submission" date="2023-06" db="EMBL/GenBank/DDBJ databases">
        <title>Five Gram-positive bacteria isolated from mangrove sediments in Shenzhen, Guangdong, China.</title>
        <authorList>
            <person name="Yu S."/>
            <person name="Zheng W."/>
            <person name="Huang Y."/>
        </authorList>
    </citation>
    <scope>NUCLEOTIDE SEQUENCE [LARGE SCALE GENOMIC DNA]</scope>
    <source>
        <strain evidence="1 2">SaN35-3</strain>
        <plasmid evidence="1 2">unnamed1</plasmid>
    </source>
</reference>
<dbReference type="SUPFAM" id="SSF69322">
    <property type="entry name" value="Tricorn protease domain 2"/>
    <property type="match status" value="1"/>
</dbReference>
<keyword evidence="1" id="KW-0614">Plasmid</keyword>
<evidence type="ECO:0000313" key="2">
    <source>
        <dbReference type="Proteomes" id="UP001197974"/>
    </source>
</evidence>
<organism evidence="1 2">
    <name type="scientific">Bacillus carboniphilus</name>
    <dbReference type="NCBI Taxonomy" id="86663"/>
    <lineage>
        <taxon>Bacteria</taxon>
        <taxon>Bacillati</taxon>
        <taxon>Bacillota</taxon>
        <taxon>Bacilli</taxon>
        <taxon>Bacillales</taxon>
        <taxon>Bacillaceae</taxon>
        <taxon>Bacillus</taxon>
    </lineage>
</organism>
<dbReference type="Proteomes" id="UP001197974">
    <property type="component" value="Plasmid unnamed1"/>
</dbReference>
<accession>A0ABY9JY98</accession>
<name>A0ABY9JY98_9BACI</name>
<evidence type="ECO:0008006" key="3">
    <source>
        <dbReference type="Google" id="ProtNLM"/>
    </source>
</evidence>
<proteinExistence type="predicted"/>
<gene>
    <name evidence="1" type="ORF">LC087_18960</name>
</gene>
<dbReference type="PROSITE" id="PS51257">
    <property type="entry name" value="PROKAR_LIPOPROTEIN"/>
    <property type="match status" value="1"/>
</dbReference>
<sequence length="366" mass="42669">MKRFLILTVIVILISGCQNEQESVKNKVQDKGPSDIDVTERTVKSEKIVDNKTEYILPYKNIINGFFYNNIYYGSFEKENGEVCLIGFNVKTKEEELIYKSEFKESALQNVLSNENALVFLDSTVDGYYTKLYAYNKETKEKSQLTESDSDYLTLDIPTLYNEYVSWVYLDTSQGGGKEKAIVQLHNLNSKETIDVDTINEFGMHNVFVSMDDNKLVWTDTVNDKGVYKVYDLHSKKISIFDSPFKYPGYSKIDNDKIYAFHFNDKSDWINKEFGYFDINKKEYSPFFSKEKNEYLDYFAVNNQNVTITTDENHIKTFLSNDQLPSKDIEVENTDIIEQPAYNQDGDMFYVYRNEKEETVLVVVNK</sequence>
<protein>
    <recommendedName>
        <fullName evidence="3">Lipoprotein</fullName>
    </recommendedName>
</protein>